<evidence type="ECO:0000256" key="2">
    <source>
        <dbReference type="ARBA" id="ARBA00023002"/>
    </source>
</evidence>
<sequence length="240" mass="26929">MKVLIVFAHNEEKSFNTAMKNLAVERLLGNGHEVIVSDLYAMKFKAVADGDDFLERANPDYLVYAMEQRVAYKNGTLAPDIMAELEKVKWADLIIFNFPIYWYSMPAIMKGWVDRVLVSGYCYGGMRFYDRGGLAGKKALVATSLGGQPHMFEKDGIHGELELLLKPILQGTLAYTGMAVLPPFVAFHVPYISAEARAAYLEDYAARLDALESTEVMRFPSMDDFDEKLHPRVDKSALAI</sequence>
<dbReference type="Pfam" id="PF02525">
    <property type="entry name" value="Flavodoxin_2"/>
    <property type="match status" value="1"/>
</dbReference>
<keyword evidence="5" id="KW-1185">Reference proteome</keyword>
<dbReference type="PANTHER" id="PTHR10204:SF34">
    <property type="entry name" value="NAD(P)H DEHYDROGENASE [QUINONE] 1 ISOFORM 1"/>
    <property type="match status" value="1"/>
</dbReference>
<dbReference type="InterPro" id="IPR003680">
    <property type="entry name" value="Flavodoxin_fold"/>
</dbReference>
<accession>A0A4R3HPT4</accession>
<dbReference type="SUPFAM" id="SSF52218">
    <property type="entry name" value="Flavoproteins"/>
    <property type="match status" value="1"/>
</dbReference>
<proteinExistence type="inferred from homology"/>
<dbReference type="EMBL" id="SLZQ01000015">
    <property type="protein sequence ID" value="TCS33764.1"/>
    <property type="molecule type" value="Genomic_DNA"/>
</dbReference>
<evidence type="ECO:0000313" key="4">
    <source>
        <dbReference type="EMBL" id="TCS33764.1"/>
    </source>
</evidence>
<organism evidence="4 5">
    <name type="scientific">Paucimonas lemoignei</name>
    <name type="common">Pseudomonas lemoignei</name>
    <dbReference type="NCBI Taxonomy" id="29443"/>
    <lineage>
        <taxon>Bacteria</taxon>
        <taxon>Pseudomonadati</taxon>
        <taxon>Pseudomonadota</taxon>
        <taxon>Betaproteobacteria</taxon>
        <taxon>Burkholderiales</taxon>
        <taxon>Burkholderiaceae</taxon>
        <taxon>Paucimonas</taxon>
    </lineage>
</organism>
<dbReference type="RefSeq" id="WP_132260100.1">
    <property type="nucleotide sequence ID" value="NZ_SLZQ01000015.1"/>
</dbReference>
<evidence type="ECO:0000313" key="5">
    <source>
        <dbReference type="Proteomes" id="UP000295382"/>
    </source>
</evidence>
<dbReference type="OrthoDB" id="9798454at2"/>
<dbReference type="GO" id="GO:0005829">
    <property type="term" value="C:cytosol"/>
    <property type="evidence" value="ECO:0007669"/>
    <property type="project" value="TreeGrafter"/>
</dbReference>
<feature type="domain" description="Flavodoxin-like fold" evidence="3">
    <location>
        <begin position="1"/>
        <end position="208"/>
    </location>
</feature>
<comment type="caution">
    <text evidence="4">The sequence shown here is derived from an EMBL/GenBank/DDBJ whole genome shotgun (WGS) entry which is preliminary data.</text>
</comment>
<keyword evidence="2" id="KW-0560">Oxidoreductase</keyword>
<dbReference type="InterPro" id="IPR051545">
    <property type="entry name" value="NAD(P)H_dehydrogenase_qn"/>
</dbReference>
<name>A0A4R3HPT4_PAULE</name>
<dbReference type="AlphaFoldDB" id="A0A4R3HPT4"/>
<evidence type="ECO:0000259" key="3">
    <source>
        <dbReference type="Pfam" id="PF02525"/>
    </source>
</evidence>
<protein>
    <submittedName>
        <fullName evidence="4">NAD(P)H dehydrogenase (Quinone)</fullName>
    </submittedName>
</protein>
<evidence type="ECO:0000256" key="1">
    <source>
        <dbReference type="ARBA" id="ARBA00006252"/>
    </source>
</evidence>
<dbReference type="PANTHER" id="PTHR10204">
    <property type="entry name" value="NAD P H OXIDOREDUCTASE-RELATED"/>
    <property type="match status" value="1"/>
</dbReference>
<dbReference type="FunFam" id="3.40.50.360:FF:000054">
    <property type="entry name" value="NAD(P)H dehydrogenase, quinone 1"/>
    <property type="match status" value="1"/>
</dbReference>
<comment type="similarity">
    <text evidence="1">Belongs to the NAD(P)H dehydrogenase (quinone) family.</text>
</comment>
<gene>
    <name evidence="4" type="ORF">EDC30_11554</name>
</gene>
<reference evidence="4 5" key="1">
    <citation type="submission" date="2019-03" db="EMBL/GenBank/DDBJ databases">
        <title>Genomic Encyclopedia of Type Strains, Phase IV (KMG-IV): sequencing the most valuable type-strain genomes for metagenomic binning, comparative biology and taxonomic classification.</title>
        <authorList>
            <person name="Goeker M."/>
        </authorList>
    </citation>
    <scope>NUCLEOTIDE SEQUENCE [LARGE SCALE GENOMIC DNA]</scope>
    <source>
        <strain evidence="4 5">DSM 7445</strain>
    </source>
</reference>
<dbReference type="Gene3D" id="3.40.50.360">
    <property type="match status" value="1"/>
</dbReference>
<dbReference type="GO" id="GO:0003955">
    <property type="term" value="F:NAD(P)H dehydrogenase (quinone) activity"/>
    <property type="evidence" value="ECO:0007669"/>
    <property type="project" value="TreeGrafter"/>
</dbReference>
<dbReference type="Proteomes" id="UP000295382">
    <property type="component" value="Unassembled WGS sequence"/>
</dbReference>
<dbReference type="InterPro" id="IPR029039">
    <property type="entry name" value="Flavoprotein-like_sf"/>
</dbReference>